<dbReference type="Proteomes" id="UP001295423">
    <property type="component" value="Unassembled WGS sequence"/>
</dbReference>
<feature type="region of interest" description="Disordered" evidence="1">
    <location>
        <begin position="32"/>
        <end position="153"/>
    </location>
</feature>
<dbReference type="SUPFAM" id="SSF69304">
    <property type="entry name" value="Tricorn protease N-terminal domain"/>
    <property type="match status" value="1"/>
</dbReference>
<name>A0AAD2G3W6_9STRA</name>
<keyword evidence="2" id="KW-0812">Transmembrane</keyword>
<reference evidence="3" key="1">
    <citation type="submission" date="2023-08" db="EMBL/GenBank/DDBJ databases">
        <authorList>
            <person name="Audoor S."/>
            <person name="Bilcke G."/>
        </authorList>
    </citation>
    <scope>NUCLEOTIDE SEQUENCE</scope>
</reference>
<feature type="transmembrane region" description="Helical" evidence="2">
    <location>
        <begin position="185"/>
        <end position="208"/>
    </location>
</feature>
<dbReference type="AlphaFoldDB" id="A0AAD2G3W6"/>
<feature type="compositionally biased region" description="Basic and acidic residues" evidence="1">
    <location>
        <begin position="98"/>
        <end position="115"/>
    </location>
</feature>
<evidence type="ECO:0000313" key="4">
    <source>
        <dbReference type="Proteomes" id="UP001295423"/>
    </source>
</evidence>
<keyword evidence="2" id="KW-0472">Membrane</keyword>
<organism evidence="3 4">
    <name type="scientific">Cylindrotheca closterium</name>
    <dbReference type="NCBI Taxonomy" id="2856"/>
    <lineage>
        <taxon>Eukaryota</taxon>
        <taxon>Sar</taxon>
        <taxon>Stramenopiles</taxon>
        <taxon>Ochrophyta</taxon>
        <taxon>Bacillariophyta</taxon>
        <taxon>Bacillariophyceae</taxon>
        <taxon>Bacillariophycidae</taxon>
        <taxon>Bacillariales</taxon>
        <taxon>Bacillariaceae</taxon>
        <taxon>Cylindrotheca</taxon>
    </lineage>
</organism>
<dbReference type="EMBL" id="CAKOGP040002091">
    <property type="protein sequence ID" value="CAJ1961885.1"/>
    <property type="molecule type" value="Genomic_DNA"/>
</dbReference>
<keyword evidence="4" id="KW-1185">Reference proteome</keyword>
<proteinExistence type="predicted"/>
<evidence type="ECO:0000256" key="2">
    <source>
        <dbReference type="SAM" id="Phobius"/>
    </source>
</evidence>
<comment type="caution">
    <text evidence="3">The sequence shown here is derived from an EMBL/GenBank/DDBJ whole genome shotgun (WGS) entry which is preliminary data.</text>
</comment>
<protein>
    <submittedName>
        <fullName evidence="3">Uncharacterized protein</fullName>
    </submittedName>
</protein>
<keyword evidence="2" id="KW-1133">Transmembrane helix</keyword>
<feature type="compositionally biased region" description="Low complexity" evidence="1">
    <location>
        <begin position="58"/>
        <end position="67"/>
    </location>
</feature>
<gene>
    <name evidence="3" type="ORF">CYCCA115_LOCUS19422</name>
</gene>
<evidence type="ECO:0000256" key="1">
    <source>
        <dbReference type="SAM" id="MobiDB-lite"/>
    </source>
</evidence>
<accession>A0AAD2G3W6</accession>
<feature type="compositionally biased region" description="Basic and acidic residues" evidence="1">
    <location>
        <begin position="122"/>
        <end position="135"/>
    </location>
</feature>
<sequence length="555" mass="59247">MVSSALADRMAAFEKGGAAKKDTPMSNRVAAFEKGKVSNANKSFKQNRDLTGIDNKPKAAPTPAPWAKKNDGPSRVDGTGSVTTGGGDAGSKVSFGKTPDDGGEAKARRGSEGRVHGSVKHPWSEKKSSRVDDKSTTSAPAPAAARPGLANSNTAFENISARRMEQEKQAKPVTAKQRKVQIAKCAAISLLIIACIVVVTITIVTGWGDGSIETEFDKQSVVFGKLVYLSQDGFVAVLEDDLGVNQVYRLDPNANPRWQPIGQQFRSQGRVEVSGDGKRLAYVNPRTKRLVFEEYDEVMRDWIDTENAPFLGGDDISLSGDFSLLCVGTYGQGSITQFSQKVGEGIITTYKFDGTSWLVHGDPLIKIFGMNWFGVSPDGSGLMIAAENDGNTTLNGYRSEALGNNTFEWLKADRTTTIPSSKVDLAISNGGYAVSSEKSAQAFTYSGRTLGQEITANGNNNITSIALSTDGRTMVVGSVTPGLTGVVDWYRFPAGADDGNWETLGGAPLQDNAAYFGSALKLNEGSTQIAVQSGTEDDEFVHLYGVTYMAHRLVG</sequence>
<evidence type="ECO:0000313" key="3">
    <source>
        <dbReference type="EMBL" id="CAJ1961885.1"/>
    </source>
</evidence>
<feature type="compositionally biased region" description="Low complexity" evidence="1">
    <location>
        <begin position="136"/>
        <end position="145"/>
    </location>
</feature>